<dbReference type="Pfam" id="PF02310">
    <property type="entry name" value="B12-binding"/>
    <property type="match status" value="1"/>
</dbReference>
<dbReference type="GO" id="GO:0046872">
    <property type="term" value="F:metal ion binding"/>
    <property type="evidence" value="ECO:0007669"/>
    <property type="project" value="UniProtKB-KW"/>
</dbReference>
<dbReference type="PROSITE" id="PS51337">
    <property type="entry name" value="B12_BINDING_NTER"/>
    <property type="match status" value="1"/>
</dbReference>
<reference evidence="25 26" key="1">
    <citation type="submission" date="2019-08" db="EMBL/GenBank/DDBJ databases">
        <title>In-depth cultivation of the pig gut microbiome towards novel bacterial diversity and tailored functional studies.</title>
        <authorList>
            <person name="Wylensek D."/>
            <person name="Hitch T.C.A."/>
            <person name="Clavel T."/>
        </authorList>
    </citation>
    <scope>NUCLEOTIDE SEQUENCE [LARGE SCALE GENOMIC DNA]</scope>
    <source>
        <strain evidence="25 26">WCA3-601-WT-6H</strain>
    </source>
</reference>
<evidence type="ECO:0000259" key="24">
    <source>
        <dbReference type="PROSITE" id="PS51337"/>
    </source>
</evidence>
<evidence type="ECO:0000256" key="19">
    <source>
        <dbReference type="ARBA" id="ARBA00031040"/>
    </source>
</evidence>
<keyword evidence="15 20" id="KW-0862">Zinc</keyword>
<dbReference type="SUPFAM" id="SSF82282">
    <property type="entry name" value="Homocysteine S-methyltransferase"/>
    <property type="match status" value="1"/>
</dbReference>
<keyword evidence="13" id="KW-0949">S-adenosyl-L-methionine</keyword>
<dbReference type="EC" id="2.1.1.13" evidence="7"/>
<proteinExistence type="inferred from homology"/>
<dbReference type="FunFam" id="3.40.50.280:FF:000003">
    <property type="entry name" value="Dimethylamine methyltransferase corrinoid protein"/>
    <property type="match status" value="1"/>
</dbReference>
<dbReference type="InterPro" id="IPR011005">
    <property type="entry name" value="Dihydropteroate_synth-like_sf"/>
</dbReference>
<dbReference type="GO" id="GO:0031419">
    <property type="term" value="F:cobalamin binding"/>
    <property type="evidence" value="ECO:0007669"/>
    <property type="project" value="UniProtKB-KW"/>
</dbReference>
<evidence type="ECO:0000256" key="12">
    <source>
        <dbReference type="ARBA" id="ARBA00022679"/>
    </source>
</evidence>
<keyword evidence="9 20" id="KW-0489">Methyltransferase</keyword>
<dbReference type="InterPro" id="IPR003726">
    <property type="entry name" value="HCY_dom"/>
</dbReference>
<keyword evidence="12 20" id="KW-0808">Transferase</keyword>
<comment type="function">
    <text evidence="18">Catalyzes the transfer of a methyl group from methyl-cobalamin to homocysteine, yielding enzyme-bound cob(I)alamin and methionine. Subsequently, remethylates the cofactor using methyltetrahydrofolate.</text>
</comment>
<feature type="domain" description="Hcy-binding" evidence="21">
    <location>
        <begin position="3"/>
        <end position="293"/>
    </location>
</feature>
<evidence type="ECO:0000259" key="22">
    <source>
        <dbReference type="PROSITE" id="PS50972"/>
    </source>
</evidence>
<evidence type="ECO:0000313" key="25">
    <source>
        <dbReference type="EMBL" id="MST57822.1"/>
    </source>
</evidence>
<dbReference type="SMART" id="SM01018">
    <property type="entry name" value="B12-binding_2"/>
    <property type="match status" value="1"/>
</dbReference>
<keyword evidence="14 20" id="KW-0479">Metal-binding</keyword>
<dbReference type="PANTHER" id="PTHR45833:SF1">
    <property type="entry name" value="METHIONINE SYNTHASE"/>
    <property type="match status" value="1"/>
</dbReference>
<evidence type="ECO:0000256" key="8">
    <source>
        <dbReference type="ARBA" id="ARBA00013998"/>
    </source>
</evidence>
<protein>
    <recommendedName>
        <fullName evidence="8">Methionine synthase</fullName>
        <ecNumber evidence="7">2.1.1.13</ecNumber>
    </recommendedName>
    <alternativeName>
        <fullName evidence="19">5-methyltetrahydrofolate--homocysteine methyltransferase</fullName>
    </alternativeName>
</protein>
<dbReference type="InterPro" id="IPR003759">
    <property type="entry name" value="Cbl-bd_cap"/>
</dbReference>
<dbReference type="RefSeq" id="WP_154495962.1">
    <property type="nucleotide sequence ID" value="NZ_VUMU01000005.1"/>
</dbReference>
<comment type="similarity">
    <text evidence="6">Belongs to the methylamine corrinoid protein family.</text>
</comment>
<gene>
    <name evidence="25" type="ORF">FYJ59_06125</name>
</gene>
<dbReference type="PROSITE" id="PS50972">
    <property type="entry name" value="PTERIN_BINDING"/>
    <property type="match status" value="1"/>
</dbReference>
<dbReference type="GO" id="GO:0032259">
    <property type="term" value="P:methylation"/>
    <property type="evidence" value="ECO:0007669"/>
    <property type="project" value="UniProtKB-KW"/>
</dbReference>
<dbReference type="GO" id="GO:0046653">
    <property type="term" value="P:tetrahydrofolate metabolic process"/>
    <property type="evidence" value="ECO:0007669"/>
    <property type="project" value="TreeGrafter"/>
</dbReference>
<comment type="cofactor">
    <cofactor evidence="3">
        <name>methylcob(III)alamin</name>
        <dbReference type="ChEBI" id="CHEBI:28115"/>
    </cofactor>
</comment>
<keyword evidence="17" id="KW-0170">Cobalt</keyword>
<keyword evidence="10" id="KW-0028">Amino-acid biosynthesis</keyword>
<evidence type="ECO:0000256" key="1">
    <source>
        <dbReference type="ARBA" id="ARBA00001700"/>
    </source>
</evidence>
<feature type="binding site" evidence="20">
    <location>
        <position position="278"/>
    </location>
    <ligand>
        <name>Zn(2+)</name>
        <dbReference type="ChEBI" id="CHEBI:29105"/>
    </ligand>
</feature>
<dbReference type="InterPro" id="IPR006158">
    <property type="entry name" value="Cobalamin-bd"/>
</dbReference>
<feature type="binding site" evidence="20">
    <location>
        <position position="212"/>
    </location>
    <ligand>
        <name>Zn(2+)</name>
        <dbReference type="ChEBI" id="CHEBI:29105"/>
    </ligand>
</feature>
<evidence type="ECO:0000256" key="13">
    <source>
        <dbReference type="ARBA" id="ARBA00022691"/>
    </source>
</evidence>
<dbReference type="Gene3D" id="3.40.50.280">
    <property type="entry name" value="Cobalamin-binding domain"/>
    <property type="match status" value="1"/>
</dbReference>
<dbReference type="AlphaFoldDB" id="A0A6L5YJK4"/>
<evidence type="ECO:0000259" key="23">
    <source>
        <dbReference type="PROSITE" id="PS51332"/>
    </source>
</evidence>
<dbReference type="UniPathway" id="UPA00051">
    <property type="reaction ID" value="UER00081"/>
</dbReference>
<dbReference type="EMBL" id="VUMU01000005">
    <property type="protein sequence ID" value="MST57822.1"/>
    <property type="molecule type" value="Genomic_DNA"/>
</dbReference>
<comment type="similarity">
    <text evidence="5">Belongs to the vitamin-B12 dependent methionine synthase family.</text>
</comment>
<comment type="cofactor">
    <cofactor evidence="2 20">
        <name>Zn(2+)</name>
        <dbReference type="ChEBI" id="CHEBI:29105"/>
    </cofactor>
</comment>
<dbReference type="PANTHER" id="PTHR45833">
    <property type="entry name" value="METHIONINE SYNTHASE"/>
    <property type="match status" value="1"/>
</dbReference>
<comment type="caution">
    <text evidence="25">The sequence shown here is derived from an EMBL/GenBank/DDBJ whole genome shotgun (WGS) entry which is preliminary data.</text>
</comment>
<dbReference type="SUPFAM" id="SSF52242">
    <property type="entry name" value="Cobalamin (vitamin B12)-binding domain"/>
    <property type="match status" value="1"/>
</dbReference>
<evidence type="ECO:0000256" key="17">
    <source>
        <dbReference type="ARBA" id="ARBA00023285"/>
    </source>
</evidence>
<dbReference type="InterPro" id="IPR050554">
    <property type="entry name" value="Met_Synthase/Corrinoid"/>
</dbReference>
<dbReference type="Gene3D" id="3.20.20.330">
    <property type="entry name" value="Homocysteine-binding-like domain"/>
    <property type="match status" value="1"/>
</dbReference>
<feature type="domain" description="Pterin-binding" evidence="22">
    <location>
        <begin position="326"/>
        <end position="569"/>
    </location>
</feature>
<evidence type="ECO:0000256" key="6">
    <source>
        <dbReference type="ARBA" id="ARBA00010854"/>
    </source>
</evidence>
<dbReference type="PROSITE" id="PS51332">
    <property type="entry name" value="B12_BINDING"/>
    <property type="match status" value="1"/>
</dbReference>
<evidence type="ECO:0000256" key="10">
    <source>
        <dbReference type="ARBA" id="ARBA00022605"/>
    </source>
</evidence>
<evidence type="ECO:0000256" key="2">
    <source>
        <dbReference type="ARBA" id="ARBA00001947"/>
    </source>
</evidence>
<evidence type="ECO:0000259" key="21">
    <source>
        <dbReference type="PROSITE" id="PS50970"/>
    </source>
</evidence>
<evidence type="ECO:0000256" key="3">
    <source>
        <dbReference type="ARBA" id="ARBA00001956"/>
    </source>
</evidence>
<evidence type="ECO:0000256" key="15">
    <source>
        <dbReference type="ARBA" id="ARBA00022833"/>
    </source>
</evidence>
<dbReference type="Pfam" id="PF02607">
    <property type="entry name" value="B12-binding_2"/>
    <property type="match status" value="1"/>
</dbReference>
<dbReference type="CDD" id="cd02070">
    <property type="entry name" value="corrinoid_protein_B12-BD"/>
    <property type="match status" value="1"/>
</dbReference>
<dbReference type="Proteomes" id="UP000476055">
    <property type="component" value="Unassembled WGS sequence"/>
</dbReference>
<dbReference type="GO" id="GO:0008705">
    <property type="term" value="F:methionine synthase activity"/>
    <property type="evidence" value="ECO:0007669"/>
    <property type="project" value="UniProtKB-EC"/>
</dbReference>
<name>A0A6L5YJK4_9FIRM</name>
<evidence type="ECO:0000313" key="26">
    <source>
        <dbReference type="Proteomes" id="UP000476055"/>
    </source>
</evidence>
<dbReference type="InterPro" id="IPR036594">
    <property type="entry name" value="Meth_synthase_dom"/>
</dbReference>
<dbReference type="InterPro" id="IPR036724">
    <property type="entry name" value="Cobalamin-bd_sf"/>
</dbReference>
<dbReference type="SUPFAM" id="SSF51717">
    <property type="entry name" value="Dihydropteroate synthetase-like"/>
    <property type="match status" value="1"/>
</dbReference>
<comment type="pathway">
    <text evidence="4">Amino-acid biosynthesis; L-methionine biosynthesis via de novo pathway; L-methionine from L-homocysteine (MetH route): step 1/1.</text>
</comment>
<evidence type="ECO:0000256" key="9">
    <source>
        <dbReference type="ARBA" id="ARBA00022603"/>
    </source>
</evidence>
<evidence type="ECO:0000256" key="4">
    <source>
        <dbReference type="ARBA" id="ARBA00005178"/>
    </source>
</evidence>
<dbReference type="InterPro" id="IPR000489">
    <property type="entry name" value="Pterin-binding_dom"/>
</dbReference>
<dbReference type="InterPro" id="IPR036589">
    <property type="entry name" value="HCY_dom_sf"/>
</dbReference>
<dbReference type="Gene3D" id="3.20.20.20">
    <property type="entry name" value="Dihydropteroate synthase-like"/>
    <property type="match status" value="1"/>
</dbReference>
<accession>A0A6L5YJK4</accession>
<feature type="domain" description="B12-binding N-terminal" evidence="24">
    <location>
        <begin position="625"/>
        <end position="719"/>
    </location>
</feature>
<organism evidence="25 26">
    <name type="scientific">Waltera intestinalis</name>
    <dbReference type="NCBI Taxonomy" id="2606635"/>
    <lineage>
        <taxon>Bacteria</taxon>
        <taxon>Bacillati</taxon>
        <taxon>Bacillota</taxon>
        <taxon>Clostridia</taxon>
        <taxon>Lachnospirales</taxon>
        <taxon>Lachnospiraceae</taxon>
        <taxon>Waltera</taxon>
    </lineage>
</organism>
<feature type="domain" description="B12-binding" evidence="23">
    <location>
        <begin position="720"/>
        <end position="840"/>
    </location>
</feature>
<keyword evidence="11" id="KW-0846">Cobalamin</keyword>
<keyword evidence="16" id="KW-0486">Methionine biosynthesis</keyword>
<evidence type="ECO:0000256" key="18">
    <source>
        <dbReference type="ARBA" id="ARBA00025552"/>
    </source>
</evidence>
<evidence type="ECO:0000256" key="20">
    <source>
        <dbReference type="PROSITE-ProRule" id="PRU00333"/>
    </source>
</evidence>
<evidence type="ECO:0000256" key="11">
    <source>
        <dbReference type="ARBA" id="ARBA00022628"/>
    </source>
</evidence>
<dbReference type="Pfam" id="PF02574">
    <property type="entry name" value="S-methyl_trans"/>
    <property type="match status" value="1"/>
</dbReference>
<keyword evidence="26" id="KW-1185">Reference proteome</keyword>
<evidence type="ECO:0000256" key="7">
    <source>
        <dbReference type="ARBA" id="ARBA00012032"/>
    </source>
</evidence>
<evidence type="ECO:0000256" key="5">
    <source>
        <dbReference type="ARBA" id="ARBA00010398"/>
    </source>
</evidence>
<dbReference type="Gene3D" id="1.10.1240.10">
    <property type="entry name" value="Methionine synthase domain"/>
    <property type="match status" value="1"/>
</dbReference>
<feature type="binding site" evidence="20">
    <location>
        <position position="279"/>
    </location>
    <ligand>
        <name>Zn(2+)</name>
        <dbReference type="ChEBI" id="CHEBI:29105"/>
    </ligand>
</feature>
<dbReference type="PROSITE" id="PS50970">
    <property type="entry name" value="HCY"/>
    <property type="match status" value="1"/>
</dbReference>
<dbReference type="Pfam" id="PF00809">
    <property type="entry name" value="Pterin_bind"/>
    <property type="match status" value="1"/>
</dbReference>
<dbReference type="SUPFAM" id="SSF47644">
    <property type="entry name" value="Methionine synthase domain"/>
    <property type="match status" value="1"/>
</dbReference>
<comment type="catalytic activity">
    <reaction evidence="1">
        <text>(6S)-5-methyl-5,6,7,8-tetrahydrofolate + L-homocysteine = (6S)-5,6,7,8-tetrahydrofolate + L-methionine</text>
        <dbReference type="Rhea" id="RHEA:11172"/>
        <dbReference type="ChEBI" id="CHEBI:18608"/>
        <dbReference type="ChEBI" id="CHEBI:57453"/>
        <dbReference type="ChEBI" id="CHEBI:57844"/>
        <dbReference type="ChEBI" id="CHEBI:58199"/>
        <dbReference type="EC" id="2.1.1.13"/>
    </reaction>
</comment>
<sequence>MTREKFIDFTKDHIIYLDGATGSNLVKAGMPSGVCPEQWILEHREVMLQLQKEYVQAGTNILYAPTFTANRVKLAEYHLEKNMSSMIHDLVAISKEAAADTPGHPVYVAGDITMTGEQLRPMGKMELEDLIAIYKEQILCMVDAGADLLVVETMMSLAETRAALIAAKEVCDLPVIATLTFEADGRTLFGTDAKTAAVVLESLGASAIGANCSTGPAQMEGIISDMVSVTTIPIIAKPNAGLPFLDENGTTCYNMEAEEFTEEMQVLVNAGATILGGCCGTTPEFIRQIHDRFGTETRVTAARRPEGIRYLTSERITHSFGLEDGFFVVGERINPTGKKALQAQLREGNFEKVIQFAEEQETCGAKVLDINMGMSGIDEKLCMLRALEEVSGVTNLPLSLDSSYVEVLETALRNYPGRALVNSVSLETEKFEKLLPIVAKYGAMFILLPLSDAGLPKDIEEKKKIIHKIYDRALSLGMRKEDIVVDGLVATVGANPKAALETLETIRYCKSNGFATICGLSNISFAMPERGFVNTAFLTLAIQSGLTMAIANPSQEMLMSCALATDLLLNKEEAALRYIEYAGGVKERREEKEAELSRKLALLEQQGTKAASTDNTEVPSAVTASKDTLQINEMQEKLKTAVLKGNRNGIVKITNEALESGEKPVELLNQVLLPAINLVGEYFDQGKYFLPQLIASAEAMKNSIEVLEPLLQTGNSGEEMPVVVIATVEGDIHDIGKNLVALMLKNHGFHVIDLGKDVPQAKILETAKEHHAEFIALSALMTTTMQRMREIVVAAKQEGITAKIIIGGAVITQEYADEIGADGYSKDAADAVKLAKSLME</sequence>
<dbReference type="GO" id="GO:0050667">
    <property type="term" value="P:homocysteine metabolic process"/>
    <property type="evidence" value="ECO:0007669"/>
    <property type="project" value="TreeGrafter"/>
</dbReference>
<evidence type="ECO:0000256" key="16">
    <source>
        <dbReference type="ARBA" id="ARBA00023167"/>
    </source>
</evidence>
<dbReference type="GO" id="GO:0005829">
    <property type="term" value="C:cytosol"/>
    <property type="evidence" value="ECO:0007669"/>
    <property type="project" value="TreeGrafter"/>
</dbReference>
<evidence type="ECO:0000256" key="14">
    <source>
        <dbReference type="ARBA" id="ARBA00022723"/>
    </source>
</evidence>